<dbReference type="InterPro" id="IPR047789">
    <property type="entry name" value="CU044_5270-like"/>
</dbReference>
<comment type="caution">
    <text evidence="2">The sequence shown here is derived from an EMBL/GenBank/DDBJ whole genome shotgun (WGS) entry which is preliminary data.</text>
</comment>
<name>A0ABR7LQY4_9ACTN</name>
<gene>
    <name evidence="2" type="ORF">HKK74_15440</name>
</gene>
<evidence type="ECO:0000313" key="2">
    <source>
        <dbReference type="EMBL" id="MBC6466885.1"/>
    </source>
</evidence>
<dbReference type="RefSeq" id="WP_187243900.1">
    <property type="nucleotide sequence ID" value="NZ_BAAAOK010000027.1"/>
</dbReference>
<evidence type="ECO:0000313" key="3">
    <source>
        <dbReference type="Proteomes" id="UP000805614"/>
    </source>
</evidence>
<reference evidence="2 3" key="1">
    <citation type="submission" date="2020-06" db="EMBL/GenBank/DDBJ databases">
        <title>Actinomadura xiongansis sp. nov., isolated from soil of Baiyangdian.</title>
        <authorList>
            <person name="Zhang X."/>
        </authorList>
    </citation>
    <scope>NUCLEOTIDE SEQUENCE [LARGE SCALE GENOMIC DNA]</scope>
    <source>
        <strain evidence="2 3">HBUM206468</strain>
    </source>
</reference>
<keyword evidence="1" id="KW-1133">Transmembrane helix</keyword>
<sequence>MDEIRMVRELYAETPPNPHLETKIRGRLAQQSGNRRGRIRGSLWPALLIGGAATVAAATAAVVALGGLPVLGGDDGGTGPAGRPAVAPETIDARGFLLTSAEKAERAPATSGRYWYTRVRTTEPAGPVAGKEGRKPRRAVAKSPFAANVSHSQESWTARERNDRTRTIVGIDRKYDFSVPADEAKWKAMGSPQLGWVPAEPKVNNYDMPIRFTIGQKQLTMRALAELPTDADELGTEMRRRYNADVNDPKYPLQGGYLQYVWSTAQDLLAGPITPGTKAALYRLLAQQKGIELVGKVTDSLGRPGVSLAMDVGMEKPRIRGGRPFEARLIIDPKSAELLAYEAHAVDDRGRREVQLSMAYQSMGWVNSLGARP</sequence>
<dbReference type="NCBIfam" id="NF038083">
    <property type="entry name" value="CU044_5270_fam"/>
    <property type="match status" value="1"/>
</dbReference>
<dbReference type="Proteomes" id="UP000805614">
    <property type="component" value="Unassembled WGS sequence"/>
</dbReference>
<keyword evidence="1" id="KW-0472">Membrane</keyword>
<keyword evidence="3" id="KW-1185">Reference proteome</keyword>
<proteinExistence type="predicted"/>
<organism evidence="2 3">
    <name type="scientific">Actinomadura alba</name>
    <dbReference type="NCBI Taxonomy" id="406431"/>
    <lineage>
        <taxon>Bacteria</taxon>
        <taxon>Bacillati</taxon>
        <taxon>Actinomycetota</taxon>
        <taxon>Actinomycetes</taxon>
        <taxon>Streptosporangiales</taxon>
        <taxon>Thermomonosporaceae</taxon>
        <taxon>Actinomadura</taxon>
    </lineage>
</organism>
<keyword evidence="1" id="KW-0812">Transmembrane</keyword>
<accession>A0ABR7LQY4</accession>
<evidence type="ECO:0000256" key="1">
    <source>
        <dbReference type="SAM" id="Phobius"/>
    </source>
</evidence>
<feature type="transmembrane region" description="Helical" evidence="1">
    <location>
        <begin position="43"/>
        <end position="68"/>
    </location>
</feature>
<protein>
    <submittedName>
        <fullName evidence="2">CU044_5270 family protein</fullName>
    </submittedName>
</protein>
<dbReference type="EMBL" id="JABVEC010000010">
    <property type="protein sequence ID" value="MBC6466885.1"/>
    <property type="molecule type" value="Genomic_DNA"/>
</dbReference>